<protein>
    <submittedName>
        <fullName evidence="6">ABC transporter substrate-binding protein</fullName>
    </submittedName>
</protein>
<feature type="domain" description="Solute-binding protein family 3/N-terminal" evidence="5">
    <location>
        <begin position="32"/>
        <end position="251"/>
    </location>
</feature>
<sequence>MKKLIVSTITSVALSLGAVQAQAQSEPEVPEKVTIGYLNLVNAQLVTKSLGLMQKHMPGVEIEYIKVGGGGDMLRAIAADQVDFGGLGNPPTAIGVTRGLPIKGTMVLNMLDFVEAMAVRTSADIKRLEDLKGKTIAAPFGSTTHYLLLNALHDEGIDPASMKIIDLRPNDIVQAWYRGDIDAAWFWEPALGKVLDEDANLFMTSGLMAERGYPTWDVGVVMDEFAEKYPDYVEKFVAAECEGIDYWINNPADTAKIIAKELQLELADATRMMKGTGMVPCDEQLTAQFIGDTAKRGQFVDTLMSTAEFLHAQKRLPKVPSRETFENFLAPQYLEAVTQ</sequence>
<dbReference type="Gene3D" id="3.40.190.10">
    <property type="entry name" value="Periplasmic binding protein-like II"/>
    <property type="match status" value="2"/>
</dbReference>
<dbReference type="InterPro" id="IPR001638">
    <property type="entry name" value="Solute-binding_3/MltF_N"/>
</dbReference>
<dbReference type="RefSeq" id="WP_136548838.1">
    <property type="nucleotide sequence ID" value="NZ_CP031093.1"/>
</dbReference>
<dbReference type="InterPro" id="IPR010068">
    <property type="entry name" value="Peri-bd_TauA"/>
</dbReference>
<name>A0A4P7XGL2_9ALTE</name>
<dbReference type="SMART" id="SM00062">
    <property type="entry name" value="PBPb"/>
    <property type="match status" value="1"/>
</dbReference>
<evidence type="ECO:0000256" key="4">
    <source>
        <dbReference type="SAM" id="SignalP"/>
    </source>
</evidence>
<dbReference type="OrthoDB" id="286202at2"/>
<evidence type="ECO:0000256" key="3">
    <source>
        <dbReference type="ARBA" id="ARBA00022729"/>
    </source>
</evidence>
<dbReference type="Proteomes" id="UP000298049">
    <property type="component" value="Chromosome"/>
</dbReference>
<evidence type="ECO:0000313" key="6">
    <source>
        <dbReference type="EMBL" id="QCF26116.1"/>
    </source>
</evidence>
<comment type="similarity">
    <text evidence="2">Belongs to the bacterial solute-binding protein SsuA/TauA family.</text>
</comment>
<keyword evidence="7" id="KW-1185">Reference proteome</keyword>
<evidence type="ECO:0000313" key="7">
    <source>
        <dbReference type="Proteomes" id="UP000298049"/>
    </source>
</evidence>
<dbReference type="InterPro" id="IPR015168">
    <property type="entry name" value="SsuA/THI5"/>
</dbReference>
<evidence type="ECO:0000259" key="5">
    <source>
        <dbReference type="SMART" id="SM00062"/>
    </source>
</evidence>
<proteinExistence type="inferred from homology"/>
<dbReference type="EMBL" id="CP031093">
    <property type="protein sequence ID" value="QCF26116.1"/>
    <property type="molecule type" value="Genomic_DNA"/>
</dbReference>
<dbReference type="SUPFAM" id="SSF53850">
    <property type="entry name" value="Periplasmic binding protein-like II"/>
    <property type="match status" value="1"/>
</dbReference>
<dbReference type="KEGG" id="hmi:soil367_09330"/>
<evidence type="ECO:0000256" key="2">
    <source>
        <dbReference type="ARBA" id="ARBA00010742"/>
    </source>
</evidence>
<evidence type="ECO:0000256" key="1">
    <source>
        <dbReference type="ARBA" id="ARBA00004418"/>
    </source>
</evidence>
<keyword evidence="3 4" id="KW-0732">Signal</keyword>
<dbReference type="GO" id="GO:0042918">
    <property type="term" value="P:alkanesulfonate transmembrane transport"/>
    <property type="evidence" value="ECO:0007669"/>
    <property type="project" value="TreeGrafter"/>
</dbReference>
<reference evidence="6 7" key="1">
    <citation type="submission" date="2018-07" db="EMBL/GenBank/DDBJ databases">
        <title>Marsedoiliclastica nanhaica gen. nov. sp. nov., a novel marine hydrocarbonoclastic bacterium isolated from an in-situ enriched hydrocarbon-degrading consortium in deep-sea sediment.</title>
        <authorList>
            <person name="Dong C."/>
            <person name="Ma T."/>
            <person name="Liu R."/>
            <person name="Shao Z."/>
        </authorList>
    </citation>
    <scope>NUCLEOTIDE SEQUENCE [LARGE SCALE GENOMIC DNA]</scope>
    <source>
        <strain evidence="7">soil36-7</strain>
    </source>
</reference>
<accession>A0A4P7XGL2</accession>
<gene>
    <name evidence="6" type="ORF">soil367_09330</name>
</gene>
<feature type="chain" id="PRO_5020481972" evidence="4">
    <location>
        <begin position="24"/>
        <end position="339"/>
    </location>
</feature>
<dbReference type="AlphaFoldDB" id="A0A4P7XGL2"/>
<dbReference type="Pfam" id="PF09084">
    <property type="entry name" value="NMT1"/>
    <property type="match status" value="1"/>
</dbReference>
<feature type="signal peptide" evidence="4">
    <location>
        <begin position="1"/>
        <end position="23"/>
    </location>
</feature>
<organism evidence="6 7">
    <name type="scientific">Hydrocarboniclastica marina</name>
    <dbReference type="NCBI Taxonomy" id="2259620"/>
    <lineage>
        <taxon>Bacteria</taxon>
        <taxon>Pseudomonadati</taxon>
        <taxon>Pseudomonadota</taxon>
        <taxon>Gammaproteobacteria</taxon>
        <taxon>Alteromonadales</taxon>
        <taxon>Alteromonadaceae</taxon>
        <taxon>Hydrocarboniclastica</taxon>
    </lineage>
</organism>
<dbReference type="GO" id="GO:0042597">
    <property type="term" value="C:periplasmic space"/>
    <property type="evidence" value="ECO:0007669"/>
    <property type="project" value="UniProtKB-SubCell"/>
</dbReference>
<dbReference type="CDD" id="cd13560">
    <property type="entry name" value="PBP2_taurine"/>
    <property type="match status" value="1"/>
</dbReference>
<dbReference type="PANTHER" id="PTHR30024:SF47">
    <property type="entry name" value="TAURINE-BINDING PERIPLASMIC PROTEIN"/>
    <property type="match status" value="1"/>
</dbReference>
<dbReference type="PANTHER" id="PTHR30024">
    <property type="entry name" value="ALIPHATIC SULFONATES-BINDING PROTEIN-RELATED"/>
    <property type="match status" value="1"/>
</dbReference>
<comment type="subcellular location">
    <subcellularLocation>
        <location evidence="1">Periplasm</location>
    </subcellularLocation>
</comment>